<organism evidence="2 3">
    <name type="scientific">Channa argus</name>
    <name type="common">Northern snakehead</name>
    <name type="synonym">Ophicephalus argus</name>
    <dbReference type="NCBI Taxonomy" id="215402"/>
    <lineage>
        <taxon>Eukaryota</taxon>
        <taxon>Metazoa</taxon>
        <taxon>Chordata</taxon>
        <taxon>Craniata</taxon>
        <taxon>Vertebrata</taxon>
        <taxon>Euteleostomi</taxon>
        <taxon>Actinopterygii</taxon>
        <taxon>Neopterygii</taxon>
        <taxon>Teleostei</taxon>
        <taxon>Neoteleostei</taxon>
        <taxon>Acanthomorphata</taxon>
        <taxon>Anabantaria</taxon>
        <taxon>Anabantiformes</taxon>
        <taxon>Channoidei</taxon>
        <taxon>Channidae</taxon>
        <taxon>Channa</taxon>
    </lineage>
</organism>
<reference evidence="3" key="2">
    <citation type="submission" date="2019-02" db="EMBL/GenBank/DDBJ databases">
        <title>Opniocepnalus argus Var Kimnra genome.</title>
        <authorList>
            <person name="Zhou C."/>
            <person name="Xiao S."/>
        </authorList>
    </citation>
    <scope>NUCLEOTIDE SEQUENCE [LARGE SCALE GENOMIC DNA]</scope>
</reference>
<dbReference type="Proteomes" id="UP000503349">
    <property type="component" value="Chromosome 6"/>
</dbReference>
<evidence type="ECO:0000313" key="2">
    <source>
        <dbReference type="EMBL" id="KAF3690450.1"/>
    </source>
</evidence>
<dbReference type="AlphaFoldDB" id="A0A6G1PJH6"/>
<sequence length="142" mass="15129">MHARPPPTPSARAGARLAAAAPNLSQSRRSPVDAGACQNMAAAPEEEVDRRPIRRVRSKSDTPYINEARISLHLETGLTVPIVLRCTLVNGSDSGFGQSLPCSPAYIPAIHALCSVQGTVGQEKPNCPYSKIDCRCSKQTPP</sequence>
<proteinExistence type="predicted"/>
<dbReference type="EMBL" id="CM015717">
    <property type="protein sequence ID" value="KAF3690450.1"/>
    <property type="molecule type" value="Genomic_DNA"/>
</dbReference>
<protein>
    <submittedName>
        <fullName evidence="2">Phosphatase and actin regulator 1</fullName>
    </submittedName>
</protein>
<feature type="compositionally biased region" description="Low complexity" evidence="1">
    <location>
        <begin position="11"/>
        <end position="21"/>
    </location>
</feature>
<feature type="region of interest" description="Disordered" evidence="1">
    <location>
        <begin position="1"/>
        <end position="35"/>
    </location>
</feature>
<accession>A0A6G1PJH6</accession>
<evidence type="ECO:0000256" key="1">
    <source>
        <dbReference type="SAM" id="MobiDB-lite"/>
    </source>
</evidence>
<reference evidence="2 3" key="1">
    <citation type="submission" date="2019-02" db="EMBL/GenBank/DDBJ databases">
        <title>Opniocepnalus argus genome.</title>
        <authorList>
            <person name="Zhou C."/>
            <person name="Xiao S."/>
        </authorList>
    </citation>
    <scope>NUCLEOTIDE SEQUENCE [LARGE SCALE GENOMIC DNA]</scope>
    <source>
        <strain evidence="2">OARG1902GOOAL</strain>
        <tissue evidence="2">Muscle</tissue>
    </source>
</reference>
<evidence type="ECO:0000313" key="3">
    <source>
        <dbReference type="Proteomes" id="UP000503349"/>
    </source>
</evidence>
<name>A0A6G1PJH6_CHAAH</name>
<gene>
    <name evidence="2" type="ORF">EXN66_Car006123</name>
</gene>
<keyword evidence="3" id="KW-1185">Reference proteome</keyword>